<keyword evidence="5" id="KW-1185">Reference proteome</keyword>
<comment type="caution">
    <text evidence="4">The sequence shown here is derived from an EMBL/GenBank/DDBJ whole genome shotgun (WGS) entry which is preliminary data.</text>
</comment>
<evidence type="ECO:0000256" key="2">
    <source>
        <dbReference type="PROSITE-ProRule" id="PRU00335"/>
    </source>
</evidence>
<feature type="DNA-binding region" description="H-T-H motif" evidence="2">
    <location>
        <begin position="12"/>
        <end position="31"/>
    </location>
</feature>
<dbReference type="Proteomes" id="UP000611629">
    <property type="component" value="Unassembled WGS sequence"/>
</dbReference>
<dbReference type="Gene3D" id="1.10.357.10">
    <property type="entry name" value="Tetracycline Repressor, domain 2"/>
    <property type="match status" value="1"/>
</dbReference>
<dbReference type="SUPFAM" id="SSF46689">
    <property type="entry name" value="Homeodomain-like"/>
    <property type="match status" value="1"/>
</dbReference>
<gene>
    <name evidence="4" type="ORF">HZF24_05330</name>
</gene>
<accession>A0A974BI72</accession>
<evidence type="ECO:0000256" key="1">
    <source>
        <dbReference type="ARBA" id="ARBA00023125"/>
    </source>
</evidence>
<dbReference type="AlphaFoldDB" id="A0A974BI72"/>
<protein>
    <submittedName>
        <fullName evidence="4">Helix-turn-helix transcriptional regulator</fullName>
    </submittedName>
</protein>
<dbReference type="EMBL" id="JACBNQ010000003">
    <property type="protein sequence ID" value="NYB73558.1"/>
    <property type="molecule type" value="Genomic_DNA"/>
</dbReference>
<proteinExistence type="predicted"/>
<organism evidence="4 5">
    <name type="scientific">Sedimentibacter hydroxybenzoicus DSM 7310</name>
    <dbReference type="NCBI Taxonomy" id="1123245"/>
    <lineage>
        <taxon>Bacteria</taxon>
        <taxon>Bacillati</taxon>
        <taxon>Bacillota</taxon>
        <taxon>Tissierellia</taxon>
        <taxon>Sedimentibacter</taxon>
    </lineage>
</organism>
<sequence length="206" mass="24102">MLFRDNGYSNTTTREIASASCINKGLLHYYYRQKEDIILEMFTDILTGIKNYLDCNYKDKIDGLTYYATLNILFIRTMNSKQYFSDMLYEMMMCRTLTKIKIIKTVDICYEIITDFNIPITKYQLNLAVTAAVGAEAELILSMKEKEIKMTYDKLATTINKLLFTMLKISESEIKITNEESMKIADTIDSEDILLYLEQNYTWLQN</sequence>
<reference evidence="4" key="1">
    <citation type="submission" date="2020-07" db="EMBL/GenBank/DDBJ databases">
        <title>Genomic analysis of a strain of Sedimentibacter Hydroxybenzoicus DSM7310.</title>
        <authorList>
            <person name="Ma S."/>
        </authorList>
    </citation>
    <scope>NUCLEOTIDE SEQUENCE</scope>
    <source>
        <strain evidence="4">DSM 7310</strain>
    </source>
</reference>
<keyword evidence="1 2" id="KW-0238">DNA-binding</keyword>
<feature type="domain" description="HTH tetR-type" evidence="3">
    <location>
        <begin position="1"/>
        <end position="49"/>
    </location>
</feature>
<dbReference type="GO" id="GO:0003677">
    <property type="term" value="F:DNA binding"/>
    <property type="evidence" value="ECO:0007669"/>
    <property type="project" value="UniProtKB-UniRule"/>
</dbReference>
<dbReference type="PROSITE" id="PS50977">
    <property type="entry name" value="HTH_TETR_2"/>
    <property type="match status" value="1"/>
</dbReference>
<dbReference type="InterPro" id="IPR001647">
    <property type="entry name" value="HTH_TetR"/>
</dbReference>
<evidence type="ECO:0000313" key="5">
    <source>
        <dbReference type="Proteomes" id="UP000611629"/>
    </source>
</evidence>
<name>A0A974BI72_SEDHY</name>
<evidence type="ECO:0000313" key="4">
    <source>
        <dbReference type="EMBL" id="NYB73558.1"/>
    </source>
</evidence>
<dbReference type="InterPro" id="IPR009057">
    <property type="entry name" value="Homeodomain-like_sf"/>
</dbReference>
<evidence type="ECO:0000259" key="3">
    <source>
        <dbReference type="PROSITE" id="PS50977"/>
    </source>
</evidence>
<dbReference type="Pfam" id="PF00440">
    <property type="entry name" value="TetR_N"/>
    <property type="match status" value="1"/>
</dbReference>